<keyword evidence="3" id="KW-0479">Metal-binding</keyword>
<keyword evidence="8" id="KW-0238">DNA-binding</keyword>
<keyword evidence="10" id="KW-0539">Nucleus</keyword>
<evidence type="ECO:0000313" key="14">
    <source>
        <dbReference type="EnsemblMetazoa" id="SCAU008678-PA"/>
    </source>
</evidence>
<evidence type="ECO:0000256" key="8">
    <source>
        <dbReference type="ARBA" id="ARBA00023125"/>
    </source>
</evidence>
<evidence type="ECO:0000256" key="10">
    <source>
        <dbReference type="ARBA" id="ARBA00023242"/>
    </source>
</evidence>
<dbReference type="KEGG" id="scac:106081943"/>
<evidence type="ECO:0000259" key="13">
    <source>
        <dbReference type="PROSITE" id="PS50157"/>
    </source>
</evidence>
<feature type="region of interest" description="Disordered" evidence="12">
    <location>
        <begin position="126"/>
        <end position="164"/>
    </location>
</feature>
<dbReference type="InterPro" id="IPR036236">
    <property type="entry name" value="Znf_C2H2_sf"/>
</dbReference>
<dbReference type="PANTHER" id="PTHR45718">
    <property type="entry name" value="TRANSCRIPTIONAL ACTIVATOR CUBITUS INTERRUPTUS"/>
    <property type="match status" value="1"/>
</dbReference>
<dbReference type="PROSITE" id="PS00028">
    <property type="entry name" value="ZINC_FINGER_C2H2_1"/>
    <property type="match status" value="4"/>
</dbReference>
<dbReference type="FunFam" id="3.30.160.60:FF:000019">
    <property type="entry name" value="GLI family zinc finger 3"/>
    <property type="match status" value="1"/>
</dbReference>
<dbReference type="GO" id="GO:0008270">
    <property type="term" value="F:zinc ion binding"/>
    <property type="evidence" value="ECO:0007669"/>
    <property type="project" value="UniProtKB-KW"/>
</dbReference>
<dbReference type="PROSITE" id="PS50157">
    <property type="entry name" value="ZINC_FINGER_C2H2_2"/>
    <property type="match status" value="5"/>
</dbReference>
<evidence type="ECO:0000256" key="11">
    <source>
        <dbReference type="PROSITE-ProRule" id="PRU00042"/>
    </source>
</evidence>
<sequence length="462" mass="53273">MEGQTLIFSHHPFGTPSTPFYSPYHTPPYTLNVGPNNTSPWPEYTYPPASMNEDVLQMQQQQQHQQQLRFPTPPITPPRSFNSPEQELQPQPQQQHQHPVELQHQLTTPQRTQSVIMKIGHDQSPHYLPADLPYTNTTIHRGGDNHPHHQNHDTPSSGTSSPSSNNDFVCDWVDCGRYFESLEFLAIHVTQIHAVASIIDGLYYCRWAGCHRTQRGFNARYKMLVHVRTHTKEKPHQCHLCSKRFSRAENLKIHIRSHSGEKPYICSFEGCNKAYSNSSDRFKHTRTHSMEKPYMCKVPGCQKRYTDPSSLRKHVKTFKHSVQMVHPKPTTSPPTYMHQQQYQHPIHNSPDESRFSPLETQEQTYPSYHLVMTAAPTAAVGQDSFCMAMEEMCHIRATLDCYKTTPHRPVDSDNYWLNDEAETKSPPNFHSHFHSPTLTRGDELTLDLTSDKPLDLRVNRLS</sequence>
<dbReference type="GO" id="GO:0005634">
    <property type="term" value="C:nucleus"/>
    <property type="evidence" value="ECO:0007669"/>
    <property type="project" value="UniProtKB-SubCell"/>
</dbReference>
<feature type="domain" description="C2H2-type" evidence="13">
    <location>
        <begin position="168"/>
        <end position="194"/>
    </location>
</feature>
<keyword evidence="4" id="KW-0677">Repeat</keyword>
<dbReference type="GO" id="GO:0000122">
    <property type="term" value="P:negative regulation of transcription by RNA polymerase II"/>
    <property type="evidence" value="ECO:0007669"/>
    <property type="project" value="UniProtKB-ARBA"/>
</dbReference>
<keyword evidence="7" id="KW-0805">Transcription regulation</keyword>
<dbReference type="OrthoDB" id="3214149at2759"/>
<evidence type="ECO:0000256" key="6">
    <source>
        <dbReference type="ARBA" id="ARBA00022833"/>
    </source>
</evidence>
<dbReference type="FunFam" id="3.30.160.60:FF:000359">
    <property type="entry name" value="GLIS family zinc finger 2"/>
    <property type="match status" value="1"/>
</dbReference>
<dbReference type="AlphaFoldDB" id="A0A1I8PJN9"/>
<dbReference type="SMART" id="SM00355">
    <property type="entry name" value="ZnF_C2H2"/>
    <property type="match status" value="5"/>
</dbReference>
<keyword evidence="15" id="KW-1185">Reference proteome</keyword>
<dbReference type="GO" id="GO:0000981">
    <property type="term" value="F:DNA-binding transcription factor activity, RNA polymerase II-specific"/>
    <property type="evidence" value="ECO:0007669"/>
    <property type="project" value="TreeGrafter"/>
</dbReference>
<feature type="domain" description="C2H2-type" evidence="13">
    <location>
        <begin position="264"/>
        <end position="293"/>
    </location>
</feature>
<dbReference type="PANTHER" id="PTHR45718:SF8">
    <property type="entry name" value="GLIS FAMILY ZINC FINGER 2"/>
    <property type="match status" value="1"/>
</dbReference>
<feature type="compositionally biased region" description="Basic and acidic residues" evidence="12">
    <location>
        <begin position="141"/>
        <end position="152"/>
    </location>
</feature>
<keyword evidence="5 11" id="KW-0863">Zinc-finger</keyword>
<dbReference type="InterPro" id="IPR013087">
    <property type="entry name" value="Znf_C2H2_type"/>
</dbReference>
<dbReference type="EnsemblMetazoa" id="SCAU008678-RA">
    <property type="protein sequence ID" value="SCAU008678-PA"/>
    <property type="gene ID" value="SCAU008678"/>
</dbReference>
<feature type="domain" description="C2H2-type" evidence="13">
    <location>
        <begin position="294"/>
        <end position="325"/>
    </location>
</feature>
<keyword evidence="9" id="KW-0804">Transcription</keyword>
<feature type="compositionally biased region" description="Low complexity" evidence="12">
    <location>
        <begin position="58"/>
        <end position="67"/>
    </location>
</feature>
<comment type="subcellular location">
    <subcellularLocation>
        <location evidence="1">Nucleus</location>
    </subcellularLocation>
</comment>
<dbReference type="Gene3D" id="3.30.160.60">
    <property type="entry name" value="Classic Zinc Finger"/>
    <property type="match status" value="4"/>
</dbReference>
<accession>A0A1I8PJN9</accession>
<keyword evidence="6" id="KW-0862">Zinc</keyword>
<evidence type="ECO:0000256" key="7">
    <source>
        <dbReference type="ARBA" id="ARBA00023015"/>
    </source>
</evidence>
<name>A0A1I8PJN9_STOCA</name>
<comment type="similarity">
    <text evidence="2">Belongs to the GLI C2H2-type zinc-finger protein family.</text>
</comment>
<dbReference type="FunFam" id="3.30.160.60:FF:000310">
    <property type="entry name" value="GLIS family zinc finger 2"/>
    <property type="match status" value="1"/>
</dbReference>
<reference evidence="14" key="1">
    <citation type="submission" date="2020-05" db="UniProtKB">
        <authorList>
            <consortium name="EnsemblMetazoa"/>
        </authorList>
    </citation>
    <scope>IDENTIFICATION</scope>
    <source>
        <strain evidence="14">USDA</strain>
    </source>
</reference>
<feature type="compositionally biased region" description="Low complexity" evidence="12">
    <location>
        <begin position="154"/>
        <end position="164"/>
    </location>
</feature>
<evidence type="ECO:0000256" key="1">
    <source>
        <dbReference type="ARBA" id="ARBA00004123"/>
    </source>
</evidence>
<evidence type="ECO:0000256" key="2">
    <source>
        <dbReference type="ARBA" id="ARBA00010831"/>
    </source>
</evidence>
<feature type="domain" description="C2H2-type" evidence="13">
    <location>
        <begin position="236"/>
        <end position="263"/>
    </location>
</feature>
<feature type="domain" description="C2H2-type" evidence="13">
    <location>
        <begin position="203"/>
        <end position="235"/>
    </location>
</feature>
<evidence type="ECO:0000313" key="15">
    <source>
        <dbReference type="Proteomes" id="UP000095300"/>
    </source>
</evidence>
<organism evidence="14 15">
    <name type="scientific">Stomoxys calcitrans</name>
    <name type="common">Stable fly</name>
    <name type="synonym">Conops calcitrans</name>
    <dbReference type="NCBI Taxonomy" id="35570"/>
    <lineage>
        <taxon>Eukaryota</taxon>
        <taxon>Metazoa</taxon>
        <taxon>Ecdysozoa</taxon>
        <taxon>Arthropoda</taxon>
        <taxon>Hexapoda</taxon>
        <taxon>Insecta</taxon>
        <taxon>Pterygota</taxon>
        <taxon>Neoptera</taxon>
        <taxon>Endopterygota</taxon>
        <taxon>Diptera</taxon>
        <taxon>Brachycera</taxon>
        <taxon>Muscomorpha</taxon>
        <taxon>Muscoidea</taxon>
        <taxon>Muscidae</taxon>
        <taxon>Stomoxys</taxon>
    </lineage>
</organism>
<dbReference type="Proteomes" id="UP000095300">
    <property type="component" value="Unassembled WGS sequence"/>
</dbReference>
<evidence type="ECO:0000256" key="5">
    <source>
        <dbReference type="ARBA" id="ARBA00022771"/>
    </source>
</evidence>
<dbReference type="Pfam" id="PF00096">
    <property type="entry name" value="zf-C2H2"/>
    <property type="match status" value="3"/>
</dbReference>
<feature type="region of interest" description="Disordered" evidence="12">
    <location>
        <begin position="58"/>
        <end position="111"/>
    </location>
</feature>
<gene>
    <name evidence="14" type="primary">106081943</name>
</gene>
<protein>
    <recommendedName>
        <fullName evidence="13">C2H2-type domain-containing protein</fullName>
    </recommendedName>
</protein>
<evidence type="ECO:0000256" key="4">
    <source>
        <dbReference type="ARBA" id="ARBA00022737"/>
    </source>
</evidence>
<feature type="compositionally biased region" description="Low complexity" evidence="12">
    <location>
        <begin position="85"/>
        <end position="106"/>
    </location>
</feature>
<dbReference type="InterPro" id="IPR056436">
    <property type="entry name" value="Znf-C2H2_ZIC1-5/GLI1-3-like"/>
</dbReference>
<dbReference type="GO" id="GO:0000978">
    <property type="term" value="F:RNA polymerase II cis-regulatory region sequence-specific DNA binding"/>
    <property type="evidence" value="ECO:0007669"/>
    <property type="project" value="TreeGrafter"/>
</dbReference>
<dbReference type="SUPFAM" id="SSF57667">
    <property type="entry name" value="beta-beta-alpha zinc fingers"/>
    <property type="match status" value="2"/>
</dbReference>
<dbReference type="STRING" id="35570.A0A1I8PJN9"/>
<dbReference type="InterPro" id="IPR043359">
    <property type="entry name" value="GLI-like"/>
</dbReference>
<evidence type="ECO:0000256" key="9">
    <source>
        <dbReference type="ARBA" id="ARBA00023163"/>
    </source>
</evidence>
<proteinExistence type="inferred from homology"/>
<evidence type="ECO:0000256" key="12">
    <source>
        <dbReference type="SAM" id="MobiDB-lite"/>
    </source>
</evidence>
<evidence type="ECO:0000256" key="3">
    <source>
        <dbReference type="ARBA" id="ARBA00022723"/>
    </source>
</evidence>
<dbReference type="Pfam" id="PF23561">
    <property type="entry name" value="zf-C2H2_15"/>
    <property type="match status" value="1"/>
</dbReference>
<dbReference type="VEuPathDB" id="VectorBase:SCAU008678"/>